<reference evidence="2" key="1">
    <citation type="submission" date="2023-03" db="EMBL/GenBank/DDBJ databases">
        <title>Massive genome expansion in bonnet fungi (Mycena s.s.) driven by repeated elements and novel gene families across ecological guilds.</title>
        <authorList>
            <consortium name="Lawrence Berkeley National Laboratory"/>
            <person name="Harder C.B."/>
            <person name="Miyauchi S."/>
            <person name="Viragh M."/>
            <person name="Kuo A."/>
            <person name="Thoen E."/>
            <person name="Andreopoulos B."/>
            <person name="Lu D."/>
            <person name="Skrede I."/>
            <person name="Drula E."/>
            <person name="Henrissat B."/>
            <person name="Morin E."/>
            <person name="Kohler A."/>
            <person name="Barry K."/>
            <person name="LaButti K."/>
            <person name="Morin E."/>
            <person name="Salamov A."/>
            <person name="Lipzen A."/>
            <person name="Mereny Z."/>
            <person name="Hegedus B."/>
            <person name="Baldrian P."/>
            <person name="Stursova M."/>
            <person name="Weitz H."/>
            <person name="Taylor A."/>
            <person name="Grigoriev I.V."/>
            <person name="Nagy L.G."/>
            <person name="Martin F."/>
            <person name="Kauserud H."/>
        </authorList>
    </citation>
    <scope>NUCLEOTIDE SEQUENCE</scope>
    <source>
        <strain evidence="2">CBHHK002</strain>
    </source>
</reference>
<feature type="transmembrane region" description="Helical" evidence="1">
    <location>
        <begin position="6"/>
        <end position="27"/>
    </location>
</feature>
<feature type="transmembrane region" description="Helical" evidence="1">
    <location>
        <begin position="39"/>
        <end position="64"/>
    </location>
</feature>
<dbReference type="AlphaFoldDB" id="A0AAD7F0U0"/>
<evidence type="ECO:0000313" key="2">
    <source>
        <dbReference type="EMBL" id="KAJ7359491.1"/>
    </source>
</evidence>
<gene>
    <name evidence="2" type="ORF">DFH08DRAFT_846180</name>
</gene>
<keyword evidence="1" id="KW-1133">Transmembrane helix</keyword>
<dbReference type="EMBL" id="JARIHO010000006">
    <property type="protein sequence ID" value="KAJ7359491.1"/>
    <property type="molecule type" value="Genomic_DNA"/>
</dbReference>
<keyword evidence="1" id="KW-0472">Membrane</keyword>
<proteinExistence type="predicted"/>
<sequence>MPTCTWATGVFPAFSLSLPLSIVIDPIDGDRRSRQRARHALFFVAFFLLLSRGVGLVTTISFHVQLTFTLPARFPTFLRV</sequence>
<comment type="caution">
    <text evidence="2">The sequence shown here is derived from an EMBL/GenBank/DDBJ whole genome shotgun (WGS) entry which is preliminary data.</text>
</comment>
<dbReference type="Proteomes" id="UP001218218">
    <property type="component" value="Unassembled WGS sequence"/>
</dbReference>
<protein>
    <submittedName>
        <fullName evidence="2">Uncharacterized protein</fullName>
    </submittedName>
</protein>
<name>A0AAD7F0U0_9AGAR</name>
<organism evidence="2 3">
    <name type="scientific">Mycena albidolilacea</name>
    <dbReference type="NCBI Taxonomy" id="1033008"/>
    <lineage>
        <taxon>Eukaryota</taxon>
        <taxon>Fungi</taxon>
        <taxon>Dikarya</taxon>
        <taxon>Basidiomycota</taxon>
        <taxon>Agaricomycotina</taxon>
        <taxon>Agaricomycetes</taxon>
        <taxon>Agaricomycetidae</taxon>
        <taxon>Agaricales</taxon>
        <taxon>Marasmiineae</taxon>
        <taxon>Mycenaceae</taxon>
        <taxon>Mycena</taxon>
    </lineage>
</organism>
<accession>A0AAD7F0U0</accession>
<evidence type="ECO:0000313" key="3">
    <source>
        <dbReference type="Proteomes" id="UP001218218"/>
    </source>
</evidence>
<evidence type="ECO:0000256" key="1">
    <source>
        <dbReference type="SAM" id="Phobius"/>
    </source>
</evidence>
<keyword evidence="3" id="KW-1185">Reference proteome</keyword>
<keyword evidence="1" id="KW-0812">Transmembrane</keyword>